<protein>
    <submittedName>
        <fullName evidence="1">DNA mismatch repair protein MutL</fullName>
    </submittedName>
</protein>
<dbReference type="EMBL" id="AJWY01009681">
    <property type="protein sequence ID" value="EKC57658.1"/>
    <property type="molecule type" value="Genomic_DNA"/>
</dbReference>
<accession>K1SJC8</accession>
<name>K1SJC8_9ZZZZ</name>
<comment type="caution">
    <text evidence="1">The sequence shown here is derived from an EMBL/GenBank/DDBJ whole genome shotgun (WGS) entry which is preliminary data.</text>
</comment>
<evidence type="ECO:0000313" key="1">
    <source>
        <dbReference type="EMBL" id="EKC57658.1"/>
    </source>
</evidence>
<feature type="non-terminal residue" evidence="1">
    <location>
        <position position="170"/>
    </location>
</feature>
<dbReference type="SUPFAM" id="SSF118116">
    <property type="entry name" value="DNA mismatch repair protein MutL"/>
    <property type="match status" value="1"/>
</dbReference>
<organism evidence="1">
    <name type="scientific">human gut metagenome</name>
    <dbReference type="NCBI Taxonomy" id="408170"/>
    <lineage>
        <taxon>unclassified sequences</taxon>
        <taxon>metagenomes</taxon>
        <taxon>organismal metagenomes</taxon>
    </lineage>
</organism>
<gene>
    <name evidence="1" type="ORF">LEA_14256</name>
</gene>
<sequence length="170" mass="19197">DVIYYAAKNALNGDDSRPQASFKRNELLEPAKSEPVQERLIIDETSPVASSSDIGYNSFAEKHRNAYIPNKPQQIFYDSGKTDYNKSNDDDTIDLSVRTAVPTQSVTPPISETKTEISEEFGVKIVDDNEKAVDIRYIGEAFKTYIFAEFDGKLIIIDKHAAHERMLFNK</sequence>
<dbReference type="InterPro" id="IPR042120">
    <property type="entry name" value="MutL_C_dimsub"/>
</dbReference>
<feature type="non-terminal residue" evidence="1">
    <location>
        <position position="1"/>
    </location>
</feature>
<dbReference type="InterPro" id="IPR037198">
    <property type="entry name" value="MutL_C_sf"/>
</dbReference>
<proteinExistence type="predicted"/>
<reference evidence="1" key="1">
    <citation type="journal article" date="2013" name="Environ. Microbiol.">
        <title>Microbiota from the distal guts of lean and obese adolescents exhibit partial functional redundancy besides clear differences in community structure.</title>
        <authorList>
            <person name="Ferrer M."/>
            <person name="Ruiz A."/>
            <person name="Lanza F."/>
            <person name="Haange S.B."/>
            <person name="Oberbach A."/>
            <person name="Till H."/>
            <person name="Bargiela R."/>
            <person name="Campoy C."/>
            <person name="Segura M.T."/>
            <person name="Richter M."/>
            <person name="von Bergen M."/>
            <person name="Seifert J."/>
            <person name="Suarez A."/>
        </authorList>
    </citation>
    <scope>NUCLEOTIDE SEQUENCE</scope>
</reference>
<dbReference type="Gene3D" id="3.30.1540.20">
    <property type="entry name" value="MutL, C-terminal domain, dimerisation subdomain"/>
    <property type="match status" value="1"/>
</dbReference>
<dbReference type="AlphaFoldDB" id="K1SJC8"/>